<dbReference type="AlphaFoldDB" id="A0A967F2L6"/>
<proteinExistence type="predicted"/>
<evidence type="ECO:0000313" key="1">
    <source>
        <dbReference type="EMBL" id="NIA72009.1"/>
    </source>
</evidence>
<dbReference type="PIRSF" id="PIRSF032025">
    <property type="entry name" value="UCP032025"/>
    <property type="match status" value="1"/>
</dbReference>
<dbReference type="Pfam" id="PF07370">
    <property type="entry name" value="DUF1489"/>
    <property type="match status" value="1"/>
</dbReference>
<reference evidence="1" key="1">
    <citation type="submission" date="2020-03" db="EMBL/GenBank/DDBJ databases">
        <title>Genome of Pelagibius litoralis DSM 21314T.</title>
        <authorList>
            <person name="Wang G."/>
        </authorList>
    </citation>
    <scope>NUCLEOTIDE SEQUENCE</scope>
    <source>
        <strain evidence="1">DSM 21314</strain>
    </source>
</reference>
<comment type="caution">
    <text evidence="1">The sequence shown here is derived from an EMBL/GenBank/DDBJ whole genome shotgun (WGS) entry which is preliminary data.</text>
</comment>
<name>A0A967F2L6_9PROT</name>
<dbReference type="EMBL" id="JAAQPH010000030">
    <property type="protein sequence ID" value="NIA72009.1"/>
    <property type="molecule type" value="Genomic_DNA"/>
</dbReference>
<organism evidence="1 2">
    <name type="scientific">Pelagibius litoralis</name>
    <dbReference type="NCBI Taxonomy" id="374515"/>
    <lineage>
        <taxon>Bacteria</taxon>
        <taxon>Pseudomonadati</taxon>
        <taxon>Pseudomonadota</taxon>
        <taxon>Alphaproteobacteria</taxon>
        <taxon>Rhodospirillales</taxon>
        <taxon>Rhodovibrionaceae</taxon>
        <taxon>Pelagibius</taxon>
    </lineage>
</organism>
<dbReference type="Proteomes" id="UP000761264">
    <property type="component" value="Unassembled WGS sequence"/>
</dbReference>
<dbReference type="InterPro" id="IPR008320">
    <property type="entry name" value="UCP032025"/>
</dbReference>
<evidence type="ECO:0000313" key="2">
    <source>
        <dbReference type="Proteomes" id="UP000761264"/>
    </source>
</evidence>
<gene>
    <name evidence="1" type="ORF">HBA54_25745</name>
</gene>
<accession>A0A967F2L6</accession>
<protein>
    <submittedName>
        <fullName evidence="1">DUF1489 domain-containing protein</fullName>
    </submittedName>
</protein>
<keyword evidence="2" id="KW-1185">Reference proteome</keyword>
<sequence>MALHLMKLCVGVETVEQLEQSQARRLRRGQSLFHDTRMMPKRADEITDGGSLYWVIKGRFQVRQAIVDITRETDKEGRGYARLHLGPDLHRVVPRGHRPFQGWRYMDAAKAPQDLDTAAVGSEDLPPEMQAELRALGIL</sequence>